<proteinExistence type="predicted"/>
<protein>
    <recommendedName>
        <fullName evidence="4">DUF4860 domain-containing protein</fullName>
    </recommendedName>
</protein>
<reference evidence="2 3" key="1">
    <citation type="submission" date="2015-09" db="EMBL/GenBank/DDBJ databases">
        <authorList>
            <consortium name="Pathogen Informatics"/>
        </authorList>
    </citation>
    <scope>NUCLEOTIDE SEQUENCE [LARGE SCALE GENOMIC DNA]</scope>
    <source>
        <strain evidence="2 3">2789STDY5834835</strain>
    </source>
</reference>
<gene>
    <name evidence="2" type="ORF">ERS852450_01504</name>
</gene>
<keyword evidence="1" id="KW-1133">Transmembrane helix</keyword>
<keyword evidence="1" id="KW-0472">Membrane</keyword>
<evidence type="ECO:0008006" key="4">
    <source>
        <dbReference type="Google" id="ProtNLM"/>
    </source>
</evidence>
<dbReference type="AlphaFoldDB" id="A0A174DR89"/>
<dbReference type="RefSeq" id="WP_055298612.1">
    <property type="nucleotide sequence ID" value="NZ_BLYK01000037.1"/>
</dbReference>
<dbReference type="InterPro" id="IPR032340">
    <property type="entry name" value="DUF4860"/>
</dbReference>
<accession>A0A174DR89</accession>
<dbReference type="Proteomes" id="UP000095679">
    <property type="component" value="Unassembled WGS sequence"/>
</dbReference>
<evidence type="ECO:0000313" key="3">
    <source>
        <dbReference type="Proteomes" id="UP000095679"/>
    </source>
</evidence>
<sequence>MNNKQKQIHTIDTVFPLIFILLFGFCALALVLSGAHVYQDTTDGLKQNYTIRTAATYLQEKVREYSSESQVEVLSQDGQTVIALYEEGDSDYVTYIYLYKGKLRELFTKKGRDVVWSSGQELVSADTFSVTKQKEDLLQIELSGDGQEELLYIRIYGEDSK</sequence>
<organism evidence="2 3">
    <name type="scientific">Anaerobutyricum hallii</name>
    <dbReference type="NCBI Taxonomy" id="39488"/>
    <lineage>
        <taxon>Bacteria</taxon>
        <taxon>Bacillati</taxon>
        <taxon>Bacillota</taxon>
        <taxon>Clostridia</taxon>
        <taxon>Lachnospirales</taxon>
        <taxon>Lachnospiraceae</taxon>
        <taxon>Anaerobutyricum</taxon>
    </lineage>
</organism>
<evidence type="ECO:0000313" key="2">
    <source>
        <dbReference type="EMBL" id="CUO27747.1"/>
    </source>
</evidence>
<evidence type="ECO:0000256" key="1">
    <source>
        <dbReference type="SAM" id="Phobius"/>
    </source>
</evidence>
<dbReference type="Pfam" id="PF16152">
    <property type="entry name" value="DUF4860"/>
    <property type="match status" value="1"/>
</dbReference>
<dbReference type="EMBL" id="CYZL01000011">
    <property type="protein sequence ID" value="CUO27747.1"/>
    <property type="molecule type" value="Genomic_DNA"/>
</dbReference>
<feature type="transmembrane region" description="Helical" evidence="1">
    <location>
        <begin position="14"/>
        <end position="38"/>
    </location>
</feature>
<keyword evidence="1" id="KW-0812">Transmembrane</keyword>
<name>A0A174DR89_9FIRM</name>